<protein>
    <submittedName>
        <fullName evidence="1">Uncharacterized protein</fullName>
    </submittedName>
</protein>
<name>G3H248_CRIGR</name>
<accession>G3H248</accession>
<evidence type="ECO:0000313" key="1">
    <source>
        <dbReference type="EMBL" id="EGW07463.1"/>
    </source>
</evidence>
<proteinExistence type="predicted"/>
<gene>
    <name evidence="1" type="ORF">I79_004293</name>
</gene>
<dbReference type="AlphaFoldDB" id="G3H248"/>
<dbReference type="Proteomes" id="UP000001075">
    <property type="component" value="Unassembled WGS sequence"/>
</dbReference>
<organism evidence="1 2">
    <name type="scientific">Cricetulus griseus</name>
    <name type="common">Chinese hamster</name>
    <name type="synonym">Cricetulus barabensis griseus</name>
    <dbReference type="NCBI Taxonomy" id="10029"/>
    <lineage>
        <taxon>Eukaryota</taxon>
        <taxon>Metazoa</taxon>
        <taxon>Chordata</taxon>
        <taxon>Craniata</taxon>
        <taxon>Vertebrata</taxon>
        <taxon>Euteleostomi</taxon>
        <taxon>Mammalia</taxon>
        <taxon>Eutheria</taxon>
        <taxon>Euarchontoglires</taxon>
        <taxon>Glires</taxon>
        <taxon>Rodentia</taxon>
        <taxon>Myomorpha</taxon>
        <taxon>Muroidea</taxon>
        <taxon>Cricetidae</taxon>
        <taxon>Cricetinae</taxon>
        <taxon>Cricetulus</taxon>
    </lineage>
</organism>
<dbReference type="EMBL" id="JH000113">
    <property type="protein sequence ID" value="EGW07463.1"/>
    <property type="molecule type" value="Genomic_DNA"/>
</dbReference>
<dbReference type="InParanoid" id="G3H248"/>
<sequence length="50" mass="5564">MGGKKFSLSGLAPSPSVILGDRSALFRDPELPQPHQRWQSSHLQSVLFFL</sequence>
<evidence type="ECO:0000313" key="2">
    <source>
        <dbReference type="Proteomes" id="UP000001075"/>
    </source>
</evidence>
<reference evidence="2" key="1">
    <citation type="journal article" date="2011" name="Nat. Biotechnol.">
        <title>The genomic sequence of the Chinese hamster ovary (CHO)-K1 cell line.</title>
        <authorList>
            <person name="Xu X."/>
            <person name="Nagarajan H."/>
            <person name="Lewis N.E."/>
            <person name="Pan S."/>
            <person name="Cai Z."/>
            <person name="Liu X."/>
            <person name="Chen W."/>
            <person name="Xie M."/>
            <person name="Wang W."/>
            <person name="Hammond S."/>
            <person name="Andersen M.R."/>
            <person name="Neff N."/>
            <person name="Passarelli B."/>
            <person name="Koh W."/>
            <person name="Fan H.C."/>
            <person name="Wang J."/>
            <person name="Gui Y."/>
            <person name="Lee K.H."/>
            <person name="Betenbaugh M.J."/>
            <person name="Quake S.R."/>
            <person name="Famili I."/>
            <person name="Palsson B.O."/>
            <person name="Wang J."/>
        </authorList>
    </citation>
    <scope>NUCLEOTIDE SEQUENCE [LARGE SCALE GENOMIC DNA]</scope>
    <source>
        <strain evidence="2">CHO K1 cell line</strain>
    </source>
</reference>